<reference evidence="1" key="1">
    <citation type="submission" date="2021-05" db="EMBL/GenBank/DDBJ databases">
        <authorList>
            <person name="Alioto T."/>
            <person name="Alioto T."/>
            <person name="Gomez Garrido J."/>
        </authorList>
    </citation>
    <scope>NUCLEOTIDE SEQUENCE</scope>
</reference>
<name>A0A8D8JIU7_CULPI</name>
<dbReference type="AlphaFoldDB" id="A0A8D8JIU7"/>
<protein>
    <submittedName>
        <fullName evidence="1">(northern house mosquito) hypothetical protein</fullName>
    </submittedName>
</protein>
<evidence type="ECO:0000313" key="1">
    <source>
        <dbReference type="EMBL" id="CAG6572653.1"/>
    </source>
</evidence>
<dbReference type="EMBL" id="HBUE01182326">
    <property type="protein sequence ID" value="CAG6521086.1"/>
    <property type="molecule type" value="Transcribed_RNA"/>
</dbReference>
<dbReference type="EMBL" id="HBUE01287945">
    <property type="protein sequence ID" value="CAG6572653.1"/>
    <property type="molecule type" value="Transcribed_RNA"/>
</dbReference>
<dbReference type="EMBL" id="HBUE01115182">
    <property type="protein sequence ID" value="CAG6490319.1"/>
    <property type="molecule type" value="Transcribed_RNA"/>
</dbReference>
<accession>A0A8D8JIU7</accession>
<organism evidence="1">
    <name type="scientific">Culex pipiens</name>
    <name type="common">House mosquito</name>
    <dbReference type="NCBI Taxonomy" id="7175"/>
    <lineage>
        <taxon>Eukaryota</taxon>
        <taxon>Metazoa</taxon>
        <taxon>Ecdysozoa</taxon>
        <taxon>Arthropoda</taxon>
        <taxon>Hexapoda</taxon>
        <taxon>Insecta</taxon>
        <taxon>Pterygota</taxon>
        <taxon>Neoptera</taxon>
        <taxon>Endopterygota</taxon>
        <taxon>Diptera</taxon>
        <taxon>Nematocera</taxon>
        <taxon>Culicoidea</taxon>
        <taxon>Culicidae</taxon>
        <taxon>Culicinae</taxon>
        <taxon>Culicini</taxon>
        <taxon>Culex</taxon>
        <taxon>Culex</taxon>
    </lineage>
</organism>
<proteinExistence type="predicted"/>
<sequence length="105" mass="12656">MKCKTVIISVIISALDRRKIQNSENRKKEFEMKLFLQKKRAKQTISIYQHMSLKRIEKKTRRNIFVIFSVLCNQPVLRRKGAKKIRNLRFPPQLRFLCKRRRAGL</sequence>